<dbReference type="Proteomes" id="UP001482513">
    <property type="component" value="Unassembled WGS sequence"/>
</dbReference>
<dbReference type="EMBL" id="JAMPKX010000002">
    <property type="protein sequence ID" value="MEP0946224.1"/>
    <property type="molecule type" value="Genomic_DNA"/>
</dbReference>
<protein>
    <submittedName>
        <fullName evidence="1">Uncharacterized protein</fullName>
    </submittedName>
</protein>
<evidence type="ECO:0000313" key="2">
    <source>
        <dbReference type="Proteomes" id="UP001482513"/>
    </source>
</evidence>
<gene>
    <name evidence="1" type="ORF">NC992_05020</name>
</gene>
<comment type="caution">
    <text evidence="1">The sequence shown here is derived from an EMBL/GenBank/DDBJ whole genome shotgun (WGS) entry which is preliminary data.</text>
</comment>
<proteinExistence type="predicted"/>
<organism evidence="1 2">
    <name type="scientific">Leptolyngbya subtilissima DQ-A4</name>
    <dbReference type="NCBI Taxonomy" id="2933933"/>
    <lineage>
        <taxon>Bacteria</taxon>
        <taxon>Bacillati</taxon>
        <taxon>Cyanobacteriota</taxon>
        <taxon>Cyanophyceae</taxon>
        <taxon>Leptolyngbyales</taxon>
        <taxon>Leptolyngbyaceae</taxon>
        <taxon>Leptolyngbya group</taxon>
        <taxon>Leptolyngbya</taxon>
    </lineage>
</organism>
<keyword evidence="2" id="KW-1185">Reference proteome</keyword>
<reference evidence="1 2" key="1">
    <citation type="submission" date="2022-04" db="EMBL/GenBank/DDBJ databases">
        <title>Positive selection, recombination, and allopatry shape intraspecific diversity of widespread and dominant cyanobacteria.</title>
        <authorList>
            <person name="Wei J."/>
            <person name="Shu W."/>
            <person name="Hu C."/>
        </authorList>
    </citation>
    <scope>NUCLEOTIDE SEQUENCE [LARGE SCALE GENOMIC DNA]</scope>
    <source>
        <strain evidence="1 2">DQ-A4</strain>
    </source>
</reference>
<dbReference type="InterPro" id="IPR036515">
    <property type="entry name" value="Transposase_17_sf"/>
</dbReference>
<dbReference type="RefSeq" id="WP_190695445.1">
    <property type="nucleotide sequence ID" value="NZ_JAMPKX010000002.1"/>
</dbReference>
<sequence>MSLRNNAYATVASRANILTHSAAPKPYLIRLSTFQQQPLLGDYRQGQLCLNDCGQIVADEWVRAAANRKGIDLDVWTITPTSLQSVVFLQVPATVGAGLTGLHEGQKPWLLSSFIASFKAVAAKRINLRLNQLGQSVWQRNYDEHLIGDDDYLAELRYKLQSQNQQPTV</sequence>
<accession>A0ABV0K0B9</accession>
<name>A0ABV0K0B9_9CYAN</name>
<evidence type="ECO:0000313" key="1">
    <source>
        <dbReference type="EMBL" id="MEP0946224.1"/>
    </source>
</evidence>
<dbReference type="Gene3D" id="3.30.70.1290">
    <property type="entry name" value="Transposase IS200-like"/>
    <property type="match status" value="1"/>
</dbReference>
<dbReference type="SUPFAM" id="SSF143422">
    <property type="entry name" value="Transposase IS200-like"/>
    <property type="match status" value="1"/>
</dbReference>